<evidence type="ECO:0000256" key="2">
    <source>
        <dbReference type="ARBA" id="ARBA00012608"/>
    </source>
</evidence>
<dbReference type="EMBL" id="LR217710">
    <property type="protein sequence ID" value="VFP81433.1"/>
    <property type="molecule type" value="Genomic_DNA"/>
</dbReference>
<sequence length="472" mass="52063">MKKKICVNVVVIGGGPAGYSASFRCSDLGLSTIIIEKYGILGGTCLNVGCIPSKSLLHLTNLIKEIKEFSKYGINIGNNDPLDVSQIMKWKNNIIFKLNSGLESMAKYRKVDILPGIAKFLSKNELEVVHNNSIYNIHFDYAVIASGSSPIKLKNIDYKDKRIWNSTQALNFKIIPKNLLIVGSGIIGLEMASIFSSFGTKVDLIDNSERFFPMIDRDMSDIFLQYTKKYFNIYLNTSLINLKSSINGITINTKEKNNLLIDKIYDNVLISIGRKANTHYLDLSSVGIKTNDFGFIIVDNQLRTNISNIFAIGDVSGPPMLAHKGIYEAHIVAEVISGKKYFFDPKVIPSVAYCDPEISWTGIMEEQANLQGINCRSAIVPWKFSGKAISSNCSDKGITKLIVDSDSNRIIGGIIIGRHAGELLSEISLSIEMGCDIEDLALTIHSHPTLSESINIAAQLFNGTATDMINKK</sequence>
<evidence type="ECO:0000256" key="5">
    <source>
        <dbReference type="ARBA" id="ARBA00022827"/>
    </source>
</evidence>
<evidence type="ECO:0000313" key="17">
    <source>
        <dbReference type="EMBL" id="VFP81433.1"/>
    </source>
</evidence>
<feature type="binding site" evidence="12">
    <location>
        <position position="314"/>
    </location>
    <ligand>
        <name>FAD</name>
        <dbReference type="ChEBI" id="CHEBI:57692"/>
    </ligand>
</feature>
<reference evidence="17 18" key="1">
    <citation type="submission" date="2019-02" db="EMBL/GenBank/DDBJ databases">
        <authorList>
            <person name="Manzano-Marin A."/>
            <person name="Manzano-Marin A."/>
        </authorList>
    </citation>
    <scope>NUCLEOTIDE SEQUENCE [LARGE SCALE GENOMIC DNA]</scope>
    <source>
        <strain evidence="17 18">BuCicurvipes</strain>
    </source>
</reference>
<dbReference type="AlphaFoldDB" id="A0A451D6M4"/>
<dbReference type="GO" id="GO:0006979">
    <property type="term" value="P:response to oxidative stress"/>
    <property type="evidence" value="ECO:0007669"/>
    <property type="project" value="UniProtKB-ARBA"/>
</dbReference>
<dbReference type="Pfam" id="PF02852">
    <property type="entry name" value="Pyr_redox_dim"/>
    <property type="match status" value="1"/>
</dbReference>
<evidence type="ECO:0000313" key="18">
    <source>
        <dbReference type="Proteomes" id="UP000294344"/>
    </source>
</evidence>
<dbReference type="Gene3D" id="3.50.50.60">
    <property type="entry name" value="FAD/NAD(P)-binding domain"/>
    <property type="match status" value="2"/>
</dbReference>
<feature type="binding site" evidence="12">
    <location>
        <position position="273"/>
    </location>
    <ligand>
        <name>NAD(+)</name>
        <dbReference type="ChEBI" id="CHEBI:57540"/>
    </ligand>
</feature>
<evidence type="ECO:0000256" key="4">
    <source>
        <dbReference type="ARBA" id="ARBA00022630"/>
    </source>
</evidence>
<dbReference type="PRINTS" id="PR00368">
    <property type="entry name" value="FADPNR"/>
</dbReference>
<dbReference type="GO" id="GO:0004148">
    <property type="term" value="F:dihydrolipoyl dehydrogenase (NADH) activity"/>
    <property type="evidence" value="ECO:0007669"/>
    <property type="project" value="UniProtKB-EC"/>
</dbReference>
<evidence type="ECO:0000256" key="12">
    <source>
        <dbReference type="PIRSR" id="PIRSR000350-3"/>
    </source>
</evidence>
<comment type="cofactor">
    <cofactor evidence="12 14">
        <name>FAD</name>
        <dbReference type="ChEBI" id="CHEBI:57692"/>
    </cofactor>
    <text evidence="12 14">Binds 1 FAD per subunit.</text>
</comment>
<evidence type="ECO:0000256" key="8">
    <source>
        <dbReference type="ARBA" id="ARBA00023157"/>
    </source>
</evidence>
<dbReference type="SUPFAM" id="SSF55424">
    <property type="entry name" value="FAD/NAD-linked reductases, dimerisation (C-terminal) domain"/>
    <property type="match status" value="1"/>
</dbReference>
<comment type="miscellaneous">
    <text evidence="14">The active site is a redox-active disulfide bond.</text>
</comment>
<keyword evidence="9 14" id="KW-0676">Redox-active center</keyword>
<evidence type="ECO:0000259" key="15">
    <source>
        <dbReference type="Pfam" id="PF02852"/>
    </source>
</evidence>
<gene>
    <name evidence="17" type="primary">lpdA</name>
    <name evidence="17" type="ORF">BUCICURV3402_139</name>
</gene>
<organism evidence="17 18">
    <name type="scientific">Buchnera aphidicola</name>
    <name type="common">Cinara curvipes</name>
    <dbReference type="NCBI Taxonomy" id="2518975"/>
    <lineage>
        <taxon>Bacteria</taxon>
        <taxon>Pseudomonadati</taxon>
        <taxon>Pseudomonadota</taxon>
        <taxon>Gammaproteobacteria</taxon>
        <taxon>Enterobacterales</taxon>
        <taxon>Erwiniaceae</taxon>
        <taxon>Buchnera</taxon>
    </lineage>
</organism>
<proteinExistence type="inferred from homology"/>
<keyword evidence="6 14" id="KW-0560">Oxidoreductase</keyword>
<feature type="binding site" evidence="12">
    <location>
        <begin position="183"/>
        <end position="190"/>
    </location>
    <ligand>
        <name>NAD(+)</name>
        <dbReference type="ChEBI" id="CHEBI:57540"/>
    </ligand>
</feature>
<dbReference type="PIRSF" id="PIRSF000350">
    <property type="entry name" value="Mercury_reductase_MerA"/>
    <property type="match status" value="1"/>
</dbReference>
<dbReference type="InterPro" id="IPR004099">
    <property type="entry name" value="Pyr_nucl-diS_OxRdtase_dimer"/>
</dbReference>
<dbReference type="InterPro" id="IPR006258">
    <property type="entry name" value="Lipoamide_DH"/>
</dbReference>
<dbReference type="PANTHER" id="PTHR22912">
    <property type="entry name" value="DISULFIDE OXIDOREDUCTASE"/>
    <property type="match status" value="1"/>
</dbReference>
<dbReference type="InterPro" id="IPR023753">
    <property type="entry name" value="FAD/NAD-binding_dom"/>
</dbReference>
<dbReference type="PRINTS" id="PR00411">
    <property type="entry name" value="PNDRDTASEI"/>
</dbReference>
<dbReference type="InterPro" id="IPR012999">
    <property type="entry name" value="Pyr_OxRdtase_I_AS"/>
</dbReference>
<keyword evidence="12" id="KW-0547">Nucleotide-binding</keyword>
<evidence type="ECO:0000256" key="11">
    <source>
        <dbReference type="PIRSR" id="PIRSR000350-2"/>
    </source>
</evidence>
<dbReference type="Proteomes" id="UP000294344">
    <property type="component" value="Chromosome"/>
</dbReference>
<feature type="domain" description="FAD/NAD(P)-binding" evidence="16">
    <location>
        <begin position="8"/>
        <end position="329"/>
    </location>
</feature>
<dbReference type="SUPFAM" id="SSF51905">
    <property type="entry name" value="FAD/NAD(P)-binding domain"/>
    <property type="match status" value="1"/>
</dbReference>
<dbReference type="OrthoDB" id="9800167at2"/>
<dbReference type="RefSeq" id="WP_154029196.1">
    <property type="nucleotide sequence ID" value="NZ_LR217710.1"/>
</dbReference>
<feature type="binding site" evidence="12">
    <location>
        <begin position="320"/>
        <end position="323"/>
    </location>
    <ligand>
        <name>FAD</name>
        <dbReference type="ChEBI" id="CHEBI:57692"/>
    </ligand>
</feature>
<dbReference type="InterPro" id="IPR016156">
    <property type="entry name" value="FAD/NAD-linked_Rdtase_dimer_sf"/>
</dbReference>
<keyword evidence="8" id="KW-1015">Disulfide bond</keyword>
<dbReference type="InterPro" id="IPR050151">
    <property type="entry name" value="Class-I_Pyr_Nuc-Dis_Oxidored"/>
</dbReference>
<evidence type="ECO:0000256" key="7">
    <source>
        <dbReference type="ARBA" id="ARBA00023027"/>
    </source>
</evidence>
<dbReference type="NCBIfam" id="TIGR01350">
    <property type="entry name" value="lipoamide_DH"/>
    <property type="match status" value="1"/>
</dbReference>
<evidence type="ECO:0000256" key="13">
    <source>
        <dbReference type="PIRSR" id="PIRSR000350-4"/>
    </source>
</evidence>
<dbReference type="GO" id="GO:0050660">
    <property type="term" value="F:flavin adenine dinucleotide binding"/>
    <property type="evidence" value="ECO:0007669"/>
    <property type="project" value="InterPro"/>
</dbReference>
<evidence type="ECO:0000256" key="3">
    <source>
        <dbReference type="ARBA" id="ARBA00016961"/>
    </source>
</evidence>
<accession>A0A451D6M4</accession>
<dbReference type="InterPro" id="IPR036188">
    <property type="entry name" value="FAD/NAD-bd_sf"/>
</dbReference>
<dbReference type="PROSITE" id="PS00076">
    <property type="entry name" value="PYRIDINE_REDOX_1"/>
    <property type="match status" value="1"/>
</dbReference>
<evidence type="ECO:0000256" key="14">
    <source>
        <dbReference type="RuleBase" id="RU003692"/>
    </source>
</evidence>
<dbReference type="Pfam" id="PF07992">
    <property type="entry name" value="Pyr_redox_2"/>
    <property type="match status" value="1"/>
</dbReference>
<dbReference type="PANTHER" id="PTHR22912:SF160">
    <property type="entry name" value="DIHYDROLIPOYL DEHYDROGENASE"/>
    <property type="match status" value="1"/>
</dbReference>
<keyword evidence="5 12" id="KW-0274">FAD</keyword>
<dbReference type="Gene3D" id="3.30.390.30">
    <property type="match status" value="1"/>
</dbReference>
<feature type="active site" description="Proton acceptor" evidence="11">
    <location>
        <position position="447"/>
    </location>
</feature>
<evidence type="ECO:0000256" key="9">
    <source>
        <dbReference type="ARBA" id="ARBA00023284"/>
    </source>
</evidence>
<feature type="disulfide bond" description="Redox-active" evidence="13">
    <location>
        <begin position="45"/>
        <end position="50"/>
    </location>
</feature>
<dbReference type="FunFam" id="3.30.390.30:FF:000001">
    <property type="entry name" value="Dihydrolipoyl dehydrogenase"/>
    <property type="match status" value="1"/>
</dbReference>
<evidence type="ECO:0000256" key="10">
    <source>
        <dbReference type="ARBA" id="ARBA00049187"/>
    </source>
</evidence>
<keyword evidence="7 12" id="KW-0520">NAD</keyword>
<protein>
    <recommendedName>
        <fullName evidence="3 14">Dihydrolipoyl dehydrogenase</fullName>
        <ecNumber evidence="2 14">1.8.1.4</ecNumber>
    </recommendedName>
</protein>
<dbReference type="EC" id="1.8.1.4" evidence="2 14"/>
<name>A0A451D6M4_9GAMM</name>
<evidence type="ECO:0000256" key="1">
    <source>
        <dbReference type="ARBA" id="ARBA00007532"/>
    </source>
</evidence>
<keyword evidence="4 14" id="KW-0285">Flavoprotein</keyword>
<dbReference type="GO" id="GO:0006103">
    <property type="term" value="P:2-oxoglutarate metabolic process"/>
    <property type="evidence" value="ECO:0007669"/>
    <property type="project" value="TreeGrafter"/>
</dbReference>
<dbReference type="InterPro" id="IPR001100">
    <property type="entry name" value="Pyr_nuc-diS_OxRdtase"/>
</dbReference>
<evidence type="ECO:0000256" key="6">
    <source>
        <dbReference type="ARBA" id="ARBA00023002"/>
    </source>
</evidence>
<feature type="domain" description="Pyridine nucleotide-disulphide oxidoreductase dimerisation" evidence="15">
    <location>
        <begin position="348"/>
        <end position="456"/>
    </location>
</feature>
<evidence type="ECO:0000259" key="16">
    <source>
        <dbReference type="Pfam" id="PF07992"/>
    </source>
</evidence>
<comment type="catalytic activity">
    <reaction evidence="10 14">
        <text>N(6)-[(R)-dihydrolipoyl]-L-lysyl-[protein] + NAD(+) = N(6)-[(R)-lipoyl]-L-lysyl-[protein] + NADH + H(+)</text>
        <dbReference type="Rhea" id="RHEA:15045"/>
        <dbReference type="Rhea" id="RHEA-COMP:10474"/>
        <dbReference type="Rhea" id="RHEA-COMP:10475"/>
        <dbReference type="ChEBI" id="CHEBI:15378"/>
        <dbReference type="ChEBI" id="CHEBI:57540"/>
        <dbReference type="ChEBI" id="CHEBI:57945"/>
        <dbReference type="ChEBI" id="CHEBI:83099"/>
        <dbReference type="ChEBI" id="CHEBI:83100"/>
        <dbReference type="EC" id="1.8.1.4"/>
    </reaction>
</comment>
<comment type="similarity">
    <text evidence="1 14">Belongs to the class-I pyridine nucleotide-disulfide oxidoreductase family.</text>
</comment>
<feature type="binding site" evidence="12">
    <location>
        <position position="54"/>
    </location>
    <ligand>
        <name>FAD</name>
        <dbReference type="ChEBI" id="CHEBI:57692"/>
    </ligand>
</feature>